<proteinExistence type="predicted"/>
<dbReference type="RefSeq" id="WP_188173879.1">
    <property type="nucleotide sequence ID" value="NZ_JACVVD010000002.1"/>
</dbReference>
<dbReference type="AlphaFoldDB" id="A0A926KN16"/>
<evidence type="ECO:0000313" key="3">
    <source>
        <dbReference type="Proteomes" id="UP000650466"/>
    </source>
</evidence>
<evidence type="ECO:0000256" key="1">
    <source>
        <dbReference type="SAM" id="MobiDB-lite"/>
    </source>
</evidence>
<feature type="compositionally biased region" description="Basic and acidic residues" evidence="1">
    <location>
        <begin position="1"/>
        <end position="34"/>
    </location>
</feature>
<gene>
    <name evidence="2" type="ORF">ICC18_08345</name>
</gene>
<comment type="caution">
    <text evidence="2">The sequence shown here is derived from an EMBL/GenBank/DDBJ whole genome shotgun (WGS) entry which is preliminary data.</text>
</comment>
<evidence type="ECO:0008006" key="4">
    <source>
        <dbReference type="Google" id="ProtNLM"/>
    </source>
</evidence>
<evidence type="ECO:0000313" key="2">
    <source>
        <dbReference type="EMBL" id="MBD0380118.1"/>
    </source>
</evidence>
<dbReference type="EMBL" id="JACVVD010000002">
    <property type="protein sequence ID" value="MBD0380118.1"/>
    <property type="molecule type" value="Genomic_DNA"/>
</dbReference>
<dbReference type="Proteomes" id="UP000650466">
    <property type="component" value="Unassembled WGS sequence"/>
</dbReference>
<keyword evidence="3" id="KW-1185">Reference proteome</keyword>
<reference evidence="2" key="1">
    <citation type="submission" date="2020-09" db="EMBL/GenBank/DDBJ databases">
        <title>Draft Genome Sequence of Paenibacillus sp. WST5.</title>
        <authorList>
            <person name="Bao Z."/>
        </authorList>
    </citation>
    <scope>NUCLEOTIDE SEQUENCE</scope>
    <source>
        <strain evidence="2">WST5</strain>
    </source>
</reference>
<accession>A0A926KN16</accession>
<protein>
    <recommendedName>
        <fullName evidence="4">Cytosolic protein</fullName>
    </recommendedName>
</protein>
<name>A0A926KN16_9BACL</name>
<sequence>MSKDFDEQEKKQSKGFIDEYRDEYTDLKTVESQRNDLTAEEFPDGPYGSDLITESLGKSTPWREDQRPSNTYSYENRDFHQDIPRAYPDEDDLRNEPSNEK</sequence>
<organism evidence="2 3">
    <name type="scientific">Paenibacillus sedimenti</name>
    <dbReference type="NCBI Taxonomy" id="2770274"/>
    <lineage>
        <taxon>Bacteria</taxon>
        <taxon>Bacillati</taxon>
        <taxon>Bacillota</taxon>
        <taxon>Bacilli</taxon>
        <taxon>Bacillales</taxon>
        <taxon>Paenibacillaceae</taxon>
        <taxon>Paenibacillus</taxon>
    </lineage>
</organism>
<feature type="region of interest" description="Disordered" evidence="1">
    <location>
        <begin position="1"/>
        <end position="101"/>
    </location>
</feature>